<keyword evidence="3" id="KW-1185">Reference proteome</keyword>
<sequence length="346" mass="37064">MDAFALHGILGEAETGGDTVMNAVQRALTATRKADVKIRKLHEERERKDECWQQFVKDAKKAYAQQKRLYEEDLARIAKDLESTAEQGGQWANRIKQLILHGAEALAPVASAADGPQDMEWEQLVASEETTDGATGFYKEALHAVRQLSAPSPALSDRAIQSALMESALCRTPQRIAMPSRSPLPSSVLQQPCVAPVHHGALAGLEGDVYPSPPSLGGDGTSPVVSALGRMAMDTPPARVHPGQRDLSRPRTPTHTEPPRKGIKDATMQAPVSDKGDSALARRLEDRRTSMRNAMMPFGGPAPTAETAEGGPPVNAVTPGPPSGIVNDDDDELQTLANSPDARDVE</sequence>
<evidence type="ECO:0000313" key="3">
    <source>
        <dbReference type="Proteomes" id="UP000186817"/>
    </source>
</evidence>
<evidence type="ECO:0000256" key="1">
    <source>
        <dbReference type="SAM" id="MobiDB-lite"/>
    </source>
</evidence>
<reference evidence="2 3" key="1">
    <citation type="submission" date="2016-02" db="EMBL/GenBank/DDBJ databases">
        <title>Genome analysis of coral dinoflagellate symbionts highlights evolutionary adaptations to a symbiotic lifestyle.</title>
        <authorList>
            <person name="Aranda M."/>
            <person name="Li Y."/>
            <person name="Liew Y.J."/>
            <person name="Baumgarten S."/>
            <person name="Simakov O."/>
            <person name="Wilson M."/>
            <person name="Piel J."/>
            <person name="Ashoor H."/>
            <person name="Bougouffa S."/>
            <person name="Bajic V.B."/>
            <person name="Ryu T."/>
            <person name="Ravasi T."/>
            <person name="Bayer T."/>
            <person name="Micklem G."/>
            <person name="Kim H."/>
            <person name="Bhak J."/>
            <person name="Lajeunesse T.C."/>
            <person name="Voolstra C.R."/>
        </authorList>
    </citation>
    <scope>NUCLEOTIDE SEQUENCE [LARGE SCALE GENOMIC DNA]</scope>
    <source>
        <strain evidence="2 3">CCMP2467</strain>
    </source>
</reference>
<evidence type="ECO:0000313" key="2">
    <source>
        <dbReference type="EMBL" id="OLP77924.1"/>
    </source>
</evidence>
<dbReference type="Proteomes" id="UP000186817">
    <property type="component" value="Unassembled WGS sequence"/>
</dbReference>
<proteinExistence type="predicted"/>
<comment type="caution">
    <text evidence="2">The sequence shown here is derived from an EMBL/GenBank/DDBJ whole genome shotgun (WGS) entry which is preliminary data.</text>
</comment>
<dbReference type="OrthoDB" id="10623408at2759"/>
<feature type="region of interest" description="Disordered" evidence="1">
    <location>
        <begin position="235"/>
        <end position="346"/>
    </location>
</feature>
<gene>
    <name evidence="2" type="ORF">AK812_SmicGene41963</name>
</gene>
<feature type="compositionally biased region" description="Basic and acidic residues" evidence="1">
    <location>
        <begin position="274"/>
        <end position="289"/>
    </location>
</feature>
<accession>A0A1Q9C4R9</accession>
<dbReference type="EMBL" id="LSRX01001690">
    <property type="protein sequence ID" value="OLP77924.1"/>
    <property type="molecule type" value="Genomic_DNA"/>
</dbReference>
<name>A0A1Q9C4R9_SYMMI</name>
<protein>
    <submittedName>
        <fullName evidence="2">Uncharacterized protein</fullName>
    </submittedName>
</protein>
<organism evidence="2 3">
    <name type="scientific">Symbiodinium microadriaticum</name>
    <name type="common">Dinoflagellate</name>
    <name type="synonym">Zooxanthella microadriatica</name>
    <dbReference type="NCBI Taxonomy" id="2951"/>
    <lineage>
        <taxon>Eukaryota</taxon>
        <taxon>Sar</taxon>
        <taxon>Alveolata</taxon>
        <taxon>Dinophyceae</taxon>
        <taxon>Suessiales</taxon>
        <taxon>Symbiodiniaceae</taxon>
        <taxon>Symbiodinium</taxon>
    </lineage>
</organism>
<dbReference type="AlphaFoldDB" id="A0A1Q9C4R9"/>